<dbReference type="AlphaFoldDB" id="A0A8R7Q0G8"/>
<sequence>MGYREGITEGGRTLPKRASILGIGNLRLKDTSGVSFGELLVHWLVFLTV</sequence>
<dbReference type="Proteomes" id="UP000015106">
    <property type="component" value="Chromosome 3"/>
</dbReference>
<reference evidence="2" key="1">
    <citation type="journal article" date="2013" name="Nature">
        <title>Draft genome of the wheat A-genome progenitor Triticum urartu.</title>
        <authorList>
            <person name="Ling H.Q."/>
            <person name="Zhao S."/>
            <person name="Liu D."/>
            <person name="Wang J."/>
            <person name="Sun H."/>
            <person name="Zhang C."/>
            <person name="Fan H."/>
            <person name="Li D."/>
            <person name="Dong L."/>
            <person name="Tao Y."/>
            <person name="Gao C."/>
            <person name="Wu H."/>
            <person name="Li Y."/>
            <person name="Cui Y."/>
            <person name="Guo X."/>
            <person name="Zheng S."/>
            <person name="Wang B."/>
            <person name="Yu K."/>
            <person name="Liang Q."/>
            <person name="Yang W."/>
            <person name="Lou X."/>
            <person name="Chen J."/>
            <person name="Feng M."/>
            <person name="Jian J."/>
            <person name="Zhang X."/>
            <person name="Luo G."/>
            <person name="Jiang Y."/>
            <person name="Liu J."/>
            <person name="Wang Z."/>
            <person name="Sha Y."/>
            <person name="Zhang B."/>
            <person name="Wu H."/>
            <person name="Tang D."/>
            <person name="Shen Q."/>
            <person name="Xue P."/>
            <person name="Zou S."/>
            <person name="Wang X."/>
            <person name="Liu X."/>
            <person name="Wang F."/>
            <person name="Yang Y."/>
            <person name="An X."/>
            <person name="Dong Z."/>
            <person name="Zhang K."/>
            <person name="Zhang X."/>
            <person name="Luo M.C."/>
            <person name="Dvorak J."/>
            <person name="Tong Y."/>
            <person name="Wang J."/>
            <person name="Yang H."/>
            <person name="Li Z."/>
            <person name="Wang D."/>
            <person name="Zhang A."/>
            <person name="Wang J."/>
        </authorList>
    </citation>
    <scope>NUCLEOTIDE SEQUENCE</scope>
    <source>
        <strain evidence="2">cv. G1812</strain>
    </source>
</reference>
<evidence type="ECO:0000313" key="1">
    <source>
        <dbReference type="EnsemblPlants" id="TuG1812G0300005299.01.T01"/>
    </source>
</evidence>
<organism evidence="1 2">
    <name type="scientific">Triticum urartu</name>
    <name type="common">Red wild einkorn</name>
    <name type="synonym">Crithodium urartu</name>
    <dbReference type="NCBI Taxonomy" id="4572"/>
    <lineage>
        <taxon>Eukaryota</taxon>
        <taxon>Viridiplantae</taxon>
        <taxon>Streptophyta</taxon>
        <taxon>Embryophyta</taxon>
        <taxon>Tracheophyta</taxon>
        <taxon>Spermatophyta</taxon>
        <taxon>Magnoliopsida</taxon>
        <taxon>Liliopsida</taxon>
        <taxon>Poales</taxon>
        <taxon>Poaceae</taxon>
        <taxon>BOP clade</taxon>
        <taxon>Pooideae</taxon>
        <taxon>Triticodae</taxon>
        <taxon>Triticeae</taxon>
        <taxon>Triticinae</taxon>
        <taxon>Triticum</taxon>
    </lineage>
</organism>
<protein>
    <submittedName>
        <fullName evidence="1">Uncharacterized protein</fullName>
    </submittedName>
</protein>
<proteinExistence type="predicted"/>
<evidence type="ECO:0000313" key="2">
    <source>
        <dbReference type="Proteomes" id="UP000015106"/>
    </source>
</evidence>
<keyword evidence="2" id="KW-1185">Reference proteome</keyword>
<accession>A0A8R7Q0G8</accession>
<dbReference type="EnsemblPlants" id="TuG1812G0300005299.01.T01">
    <property type="protein sequence ID" value="TuG1812G0300005299.01.T01"/>
    <property type="gene ID" value="TuG1812G0300005299.01"/>
</dbReference>
<reference evidence="1" key="2">
    <citation type="submission" date="2018-03" db="EMBL/GenBank/DDBJ databases">
        <title>The Triticum urartu genome reveals the dynamic nature of wheat genome evolution.</title>
        <authorList>
            <person name="Ling H."/>
            <person name="Ma B."/>
            <person name="Shi X."/>
            <person name="Liu H."/>
            <person name="Dong L."/>
            <person name="Sun H."/>
            <person name="Cao Y."/>
            <person name="Gao Q."/>
            <person name="Zheng S."/>
            <person name="Li Y."/>
            <person name="Yu Y."/>
            <person name="Du H."/>
            <person name="Qi M."/>
            <person name="Li Y."/>
            <person name="Yu H."/>
            <person name="Cui Y."/>
            <person name="Wang N."/>
            <person name="Chen C."/>
            <person name="Wu H."/>
            <person name="Zhao Y."/>
            <person name="Zhang J."/>
            <person name="Li Y."/>
            <person name="Zhou W."/>
            <person name="Zhang B."/>
            <person name="Hu W."/>
            <person name="Eijk M."/>
            <person name="Tang J."/>
            <person name="Witsenboer H."/>
            <person name="Zhao S."/>
            <person name="Li Z."/>
            <person name="Zhang A."/>
            <person name="Wang D."/>
            <person name="Liang C."/>
        </authorList>
    </citation>
    <scope>NUCLEOTIDE SEQUENCE [LARGE SCALE GENOMIC DNA]</scope>
    <source>
        <strain evidence="1">cv. G1812</strain>
    </source>
</reference>
<reference evidence="1" key="3">
    <citation type="submission" date="2022-06" db="UniProtKB">
        <authorList>
            <consortium name="EnsemblPlants"/>
        </authorList>
    </citation>
    <scope>IDENTIFICATION</scope>
</reference>
<dbReference type="Gramene" id="TuG1812G0300005299.01.T01">
    <property type="protein sequence ID" value="TuG1812G0300005299.01.T01"/>
    <property type="gene ID" value="TuG1812G0300005299.01"/>
</dbReference>
<name>A0A8R7Q0G8_TRIUA</name>